<dbReference type="PROSITE" id="PS50089">
    <property type="entry name" value="ZF_RING_2"/>
    <property type="match status" value="1"/>
</dbReference>
<keyword evidence="7" id="KW-0805">Transcription regulation</keyword>
<dbReference type="GO" id="GO:0000209">
    <property type="term" value="P:protein polyubiquitination"/>
    <property type="evidence" value="ECO:0007669"/>
    <property type="project" value="TreeGrafter"/>
</dbReference>
<dbReference type="PROSITE" id="PS00518">
    <property type="entry name" value="ZF_RING_1"/>
    <property type="match status" value="1"/>
</dbReference>
<comment type="catalytic activity">
    <reaction evidence="1">
        <text>S-ubiquitinyl-[E2 ubiquitin-conjugating enzyme]-L-cysteine + [acceptor protein]-L-lysine = [E2 ubiquitin-conjugating enzyme]-L-cysteine + N(6)-ubiquitinyl-[acceptor protein]-L-lysine.</text>
        <dbReference type="EC" id="2.3.2.27"/>
    </reaction>
</comment>
<sequence>MRHLQKEFKPRVGSRSSSRGSLVKTMQPGMTKNSKCAICLAVIQDPTYLNPCNHQFCFKCIQKWSRKKVKCPMCKQRFYSFFHTIRRKDAFCEYVLPLNNGSFPHSESNEDYTSASSQRLTSPPDNGILHNEISGTLTQREKDIYQLMRQFAVTERPSNIDLISLGKFKAQAVIQFRRTLYHTGILVQNATNPDFSQIPSAEFFSRNPGCLDRLIPWLKRELKVLCGNQRSVIHTLQNFILSNLTHHDLDSKEFEAVLQPHLHHFTGHFLHEFINFVQSSLNLKKYDWYALYECPAILKEEPDVLTSSPSSDDEHLQLPENGQVPKPNGSLDDRNLTCVLSGSEKDLPATFATADDKKHSKNEENCTDDLSKQDTERGIAPAYDIIKSKLLESPPREKVQPPGSLSHSHLFQGQQEIEDILEIEPVQILRPKNIETCKHSQTELSFRDDHTFNFYHKNSANIITMKNVNKKDITKCQPSEFPINKLKDYSSGWPKTPSPKRMSVHQNSGSKGSIECKSEEIHSASKERQGGRSKTKYPHDEKKCTNYSRDRRHRRDQRKSKSKEVSLFHKSPLLLRKNSTEARDTPKPKSQNTHHIRKIRNKDCDYLRNKSSSEPNWNYLYTRFKNEEPPCRKSESDRLCGSNPSTGSREKPYFSPENKILVNQRHLTKHW</sequence>
<feature type="compositionally biased region" description="Basic and acidic residues" evidence="10">
    <location>
        <begin position="354"/>
        <end position="373"/>
    </location>
</feature>
<feature type="compositionally biased region" description="Basic and acidic residues" evidence="10">
    <location>
        <begin position="514"/>
        <end position="530"/>
    </location>
</feature>
<evidence type="ECO:0000256" key="3">
    <source>
        <dbReference type="ARBA" id="ARBA00022679"/>
    </source>
</evidence>
<keyword evidence="12" id="KW-1185">Reference proteome</keyword>
<protein>
    <recommendedName>
        <fullName evidence="2">RING-type E3 ubiquitin transferase</fullName>
        <ecNumber evidence="2">2.3.2.27</ecNumber>
    </recommendedName>
</protein>
<organism evidence="12 13">
    <name type="scientific">Python bivittatus</name>
    <name type="common">Burmese python</name>
    <name type="synonym">Python molurus bivittatus</name>
    <dbReference type="NCBI Taxonomy" id="176946"/>
    <lineage>
        <taxon>Eukaryota</taxon>
        <taxon>Metazoa</taxon>
        <taxon>Chordata</taxon>
        <taxon>Craniata</taxon>
        <taxon>Vertebrata</taxon>
        <taxon>Euteleostomi</taxon>
        <taxon>Lepidosauria</taxon>
        <taxon>Squamata</taxon>
        <taxon>Bifurcata</taxon>
        <taxon>Unidentata</taxon>
        <taxon>Episquamata</taxon>
        <taxon>Toxicofera</taxon>
        <taxon>Serpentes</taxon>
        <taxon>Henophidia</taxon>
        <taxon>Pythonidae</taxon>
        <taxon>Python</taxon>
    </lineage>
</organism>
<evidence type="ECO:0000256" key="1">
    <source>
        <dbReference type="ARBA" id="ARBA00000900"/>
    </source>
</evidence>
<dbReference type="InterPro" id="IPR017907">
    <property type="entry name" value="Znf_RING_CS"/>
</dbReference>
<dbReference type="Gene3D" id="3.30.40.10">
    <property type="entry name" value="Zinc/RING finger domain, C3HC4 (zinc finger)"/>
    <property type="match status" value="1"/>
</dbReference>
<keyword evidence="8" id="KW-0804">Transcription</keyword>
<feature type="compositionally biased region" description="Basic residues" evidence="10">
    <location>
        <begin position="550"/>
        <end position="561"/>
    </location>
</feature>
<dbReference type="GO" id="GO:0061630">
    <property type="term" value="F:ubiquitin protein ligase activity"/>
    <property type="evidence" value="ECO:0007669"/>
    <property type="project" value="UniProtKB-EC"/>
</dbReference>
<dbReference type="CDD" id="cd16574">
    <property type="entry name" value="RING-HC_Topors"/>
    <property type="match status" value="1"/>
</dbReference>
<evidence type="ECO:0000256" key="6">
    <source>
        <dbReference type="ARBA" id="ARBA00022833"/>
    </source>
</evidence>
<keyword evidence="6" id="KW-0862">Zinc</keyword>
<evidence type="ECO:0000259" key="11">
    <source>
        <dbReference type="PROSITE" id="PS50089"/>
    </source>
</evidence>
<keyword evidence="3" id="KW-0808">Transferase</keyword>
<dbReference type="GO" id="GO:0006513">
    <property type="term" value="P:protein monoubiquitination"/>
    <property type="evidence" value="ECO:0007669"/>
    <property type="project" value="TreeGrafter"/>
</dbReference>
<dbReference type="KEGG" id="pbi:112542383"/>
<dbReference type="Pfam" id="PF00097">
    <property type="entry name" value="zf-C3HC4"/>
    <property type="match status" value="1"/>
</dbReference>
<evidence type="ECO:0000256" key="7">
    <source>
        <dbReference type="ARBA" id="ARBA00023015"/>
    </source>
</evidence>
<name>A0A9F5IYV6_PYTBI</name>
<reference evidence="13" key="1">
    <citation type="submission" date="2025-08" db="UniProtKB">
        <authorList>
            <consortium name="RefSeq"/>
        </authorList>
    </citation>
    <scope>IDENTIFICATION</scope>
    <source>
        <tissue evidence="13">Liver</tissue>
    </source>
</reference>
<dbReference type="PANTHER" id="PTHR46077">
    <property type="entry name" value="E3 UBIQUITIN-PROTEIN LIGASE TOPORS"/>
    <property type="match status" value="1"/>
</dbReference>
<dbReference type="AlphaFoldDB" id="A0A9F5IYV6"/>
<evidence type="ECO:0000256" key="4">
    <source>
        <dbReference type="ARBA" id="ARBA00022723"/>
    </source>
</evidence>
<dbReference type="GeneID" id="112542383"/>
<keyword evidence="4" id="KW-0479">Metal-binding</keyword>
<feature type="region of interest" description="Disordered" evidence="10">
    <location>
        <begin position="632"/>
        <end position="653"/>
    </location>
</feature>
<feature type="compositionally biased region" description="Basic and acidic residues" evidence="10">
    <location>
        <begin position="1"/>
        <end position="10"/>
    </location>
</feature>
<evidence type="ECO:0000256" key="8">
    <source>
        <dbReference type="ARBA" id="ARBA00023163"/>
    </source>
</evidence>
<dbReference type="Pfam" id="PF26084">
    <property type="entry name" value="PWI_Topors"/>
    <property type="match status" value="1"/>
</dbReference>
<dbReference type="EC" id="2.3.2.27" evidence="2"/>
<feature type="region of interest" description="Disordered" evidence="10">
    <location>
        <begin position="303"/>
        <end position="334"/>
    </location>
</feature>
<feature type="region of interest" description="Disordered" evidence="10">
    <location>
        <begin position="486"/>
        <end position="601"/>
    </location>
</feature>
<feature type="compositionally biased region" description="Polar residues" evidence="10">
    <location>
        <begin position="105"/>
        <end position="124"/>
    </location>
</feature>
<dbReference type="SUPFAM" id="SSF57850">
    <property type="entry name" value="RING/U-box"/>
    <property type="match status" value="1"/>
</dbReference>
<feature type="region of interest" description="Disordered" evidence="10">
    <location>
        <begin position="105"/>
        <end position="128"/>
    </location>
</feature>
<evidence type="ECO:0000313" key="12">
    <source>
        <dbReference type="Proteomes" id="UP000695026"/>
    </source>
</evidence>
<dbReference type="RefSeq" id="XP_025030825.1">
    <property type="nucleotide sequence ID" value="XM_025175057.1"/>
</dbReference>
<evidence type="ECO:0000256" key="9">
    <source>
        <dbReference type="PROSITE-ProRule" id="PRU00175"/>
    </source>
</evidence>
<proteinExistence type="predicted"/>
<dbReference type="PANTHER" id="PTHR46077:SF1">
    <property type="entry name" value="TOP1 BINDING ARGININE_SERINE RICH PROTEIN, E3 UBIQUITIN LIGASE"/>
    <property type="match status" value="1"/>
</dbReference>
<feature type="region of interest" description="Disordered" evidence="10">
    <location>
        <begin position="350"/>
        <end position="373"/>
    </location>
</feature>
<feature type="domain" description="RING-type" evidence="11">
    <location>
        <begin position="36"/>
        <end position="75"/>
    </location>
</feature>
<evidence type="ECO:0000256" key="10">
    <source>
        <dbReference type="SAM" id="MobiDB-lite"/>
    </source>
</evidence>
<dbReference type="InterPro" id="IPR001841">
    <property type="entry name" value="Znf_RING"/>
</dbReference>
<dbReference type="InterPro" id="IPR018957">
    <property type="entry name" value="Znf_C3HC4_RING-type"/>
</dbReference>
<dbReference type="OrthoDB" id="21204at2759"/>
<dbReference type="SMART" id="SM00184">
    <property type="entry name" value="RING"/>
    <property type="match status" value="1"/>
</dbReference>
<dbReference type="InterPro" id="IPR058745">
    <property type="entry name" value="PWI_Topors"/>
</dbReference>
<evidence type="ECO:0000256" key="2">
    <source>
        <dbReference type="ARBA" id="ARBA00012483"/>
    </source>
</evidence>
<dbReference type="OMA" id="YQLMRQF"/>
<evidence type="ECO:0000256" key="5">
    <source>
        <dbReference type="ARBA" id="ARBA00022771"/>
    </source>
</evidence>
<gene>
    <name evidence="13" type="primary">LOC112542383</name>
</gene>
<dbReference type="GO" id="GO:0008270">
    <property type="term" value="F:zinc ion binding"/>
    <property type="evidence" value="ECO:0007669"/>
    <property type="project" value="UniProtKB-KW"/>
</dbReference>
<dbReference type="InterPro" id="IPR013083">
    <property type="entry name" value="Znf_RING/FYVE/PHD"/>
</dbReference>
<keyword evidence="5 9" id="KW-0863">Zinc-finger</keyword>
<dbReference type="Proteomes" id="UP000695026">
    <property type="component" value="Unplaced"/>
</dbReference>
<feature type="compositionally biased region" description="Basic and acidic residues" evidence="10">
    <location>
        <begin position="578"/>
        <end position="587"/>
    </location>
</feature>
<evidence type="ECO:0000313" key="13">
    <source>
        <dbReference type="RefSeq" id="XP_025030825.1"/>
    </source>
</evidence>
<accession>A0A9F5IYV6</accession>
<feature type="region of interest" description="Disordered" evidence="10">
    <location>
        <begin position="1"/>
        <end position="26"/>
    </location>
</feature>
<dbReference type="InterPro" id="IPR058746">
    <property type="entry name" value="Znf_RING-type_Topors"/>
</dbReference>